<evidence type="ECO:0000256" key="1">
    <source>
        <dbReference type="SAM" id="Phobius"/>
    </source>
</evidence>
<feature type="transmembrane region" description="Helical" evidence="1">
    <location>
        <begin position="118"/>
        <end position="136"/>
    </location>
</feature>
<dbReference type="Proteomes" id="UP000008834">
    <property type="component" value="Chromosome"/>
</dbReference>
<keyword evidence="1" id="KW-0812">Transmembrane</keyword>
<keyword evidence="1" id="KW-0472">Membrane</keyword>
<keyword evidence="1" id="KW-1133">Transmembrane helix</keyword>
<evidence type="ECO:0000313" key="2">
    <source>
        <dbReference type="EMBL" id="AAX17247.1"/>
    </source>
</evidence>
<name>A0AA34R4Q0_BORHD</name>
<protein>
    <recommendedName>
        <fullName evidence="4">Septum formation initiator family protein</fullName>
    </recommendedName>
</protein>
<dbReference type="AlphaFoldDB" id="A0AA34R4Q0"/>
<dbReference type="KEGG" id="bhr:BH0748"/>
<feature type="transmembrane region" description="Helical" evidence="1">
    <location>
        <begin position="7"/>
        <end position="26"/>
    </location>
</feature>
<dbReference type="RefSeq" id="WP_012422497.1">
    <property type="nucleotide sequence ID" value="NC_010673.1"/>
</dbReference>
<accession>A0AA34R4Q0</accession>
<dbReference type="InterPro" id="IPR007060">
    <property type="entry name" value="FtsL/DivIC"/>
</dbReference>
<reference evidence="3" key="1">
    <citation type="submission" date="2004-12" db="EMBL/GenBank/DDBJ databases">
        <title>The genome sequence of Borrelia hermsii and Borrelia turicatae: comparative analysis of two agents of endemic N. America relapsing fever.</title>
        <authorList>
            <person name="Porcella S.F."/>
            <person name="Raffel S.J."/>
            <person name="Schrumpf M.E."/>
            <person name="Montgomery B."/>
            <person name="Smith T."/>
            <person name="Schwan T.G."/>
        </authorList>
    </citation>
    <scope>NUCLEOTIDE SEQUENCE [LARGE SCALE GENOMIC DNA]</scope>
    <source>
        <strain evidence="3">HS1 / DAH</strain>
    </source>
</reference>
<evidence type="ECO:0000313" key="3">
    <source>
        <dbReference type="Proteomes" id="UP000008834"/>
    </source>
</evidence>
<dbReference type="EMBL" id="CP000048">
    <property type="protein sequence ID" value="AAX17247.1"/>
    <property type="molecule type" value="Genomic_DNA"/>
</dbReference>
<sequence>MFLIKKIMLSIYTGVISYFIITPIFGETGIVNYKKLNSNLILMKEHTEKLKNIQKTLKTKYINLQISKPAILREASKLGYYPKNSTIIKSLDKNENYYQGNILNIKHSLENKNIDKNFYLISIVISLISYFLLSYFDKIKTLHKGR</sequence>
<dbReference type="Pfam" id="PF04977">
    <property type="entry name" value="DivIC"/>
    <property type="match status" value="1"/>
</dbReference>
<proteinExistence type="predicted"/>
<gene>
    <name evidence="2" type="ordered locus">BH0748</name>
</gene>
<evidence type="ECO:0008006" key="4">
    <source>
        <dbReference type="Google" id="ProtNLM"/>
    </source>
</evidence>
<organism evidence="2 3">
    <name type="scientific">Borrelia hermsii (strain HS1 / DAH)</name>
    <dbReference type="NCBI Taxonomy" id="314723"/>
    <lineage>
        <taxon>Bacteria</taxon>
        <taxon>Pseudomonadati</taxon>
        <taxon>Spirochaetota</taxon>
        <taxon>Spirochaetia</taxon>
        <taxon>Spirochaetales</taxon>
        <taxon>Borreliaceae</taxon>
        <taxon>Borrelia</taxon>
    </lineage>
</organism>